<dbReference type="AlphaFoldDB" id="A0A9W6FU13"/>
<evidence type="ECO:0000313" key="1">
    <source>
        <dbReference type="EMBL" id="GLI34868.1"/>
    </source>
</evidence>
<evidence type="ECO:0000313" key="2">
    <source>
        <dbReference type="Proteomes" id="UP001144372"/>
    </source>
</evidence>
<dbReference type="EMBL" id="BSDR01000001">
    <property type="protein sequence ID" value="GLI34868.1"/>
    <property type="molecule type" value="Genomic_DNA"/>
</dbReference>
<name>A0A9W6FU13_9BACT</name>
<sequence length="120" mass="12367">MDKDFKGPQSEENGKREEELMDRRGFLLGLGKWSMVVIGSVLLGDALLGAEREASAGAWANRVGGGGWANRVGGGGAVVTPGGAWANRVVGGGAWANGGGAWVNRGGAWANRGGAWVNRF</sequence>
<proteinExistence type="predicted"/>
<reference evidence="1" key="1">
    <citation type="submission" date="2022-12" db="EMBL/GenBank/DDBJ databases">
        <title>Reference genome sequencing for broad-spectrum identification of bacterial and archaeal isolates by mass spectrometry.</title>
        <authorList>
            <person name="Sekiguchi Y."/>
            <person name="Tourlousse D.M."/>
        </authorList>
    </citation>
    <scope>NUCLEOTIDE SEQUENCE</scope>
    <source>
        <strain evidence="1">ASRB1</strain>
    </source>
</reference>
<dbReference type="Proteomes" id="UP001144372">
    <property type="component" value="Unassembled WGS sequence"/>
</dbReference>
<comment type="caution">
    <text evidence="1">The sequence shown here is derived from an EMBL/GenBank/DDBJ whole genome shotgun (WGS) entry which is preliminary data.</text>
</comment>
<dbReference type="RefSeq" id="WP_281794314.1">
    <property type="nucleotide sequence ID" value="NZ_BSDR01000001.1"/>
</dbReference>
<organism evidence="1 2">
    <name type="scientific">Desulforhabdus amnigena</name>
    <dbReference type="NCBI Taxonomy" id="40218"/>
    <lineage>
        <taxon>Bacteria</taxon>
        <taxon>Pseudomonadati</taxon>
        <taxon>Thermodesulfobacteriota</taxon>
        <taxon>Syntrophobacteria</taxon>
        <taxon>Syntrophobacterales</taxon>
        <taxon>Syntrophobacteraceae</taxon>
        <taxon>Desulforhabdus</taxon>
    </lineage>
</organism>
<protein>
    <submittedName>
        <fullName evidence="1">Uncharacterized protein</fullName>
    </submittedName>
</protein>
<accession>A0A9W6FU13</accession>
<keyword evidence="2" id="KW-1185">Reference proteome</keyword>
<gene>
    <name evidence="1" type="ORF">DAMNIGENAA_23010</name>
</gene>